<reference evidence="1 2" key="1">
    <citation type="submission" date="2007-04" db="EMBL/GenBank/DDBJ databases">
        <authorList>
            <person name="Fulton L."/>
            <person name="Clifton S."/>
            <person name="Fulton B."/>
            <person name="Xu J."/>
            <person name="Minx P."/>
            <person name="Pepin K.H."/>
            <person name="Johnson M."/>
            <person name="Thiruvilangam P."/>
            <person name="Bhonagiri V."/>
            <person name="Nash W.E."/>
            <person name="Mardis E.R."/>
            <person name="Wilson R.K."/>
        </authorList>
    </citation>
    <scope>NUCLEOTIDE SEQUENCE [LARGE SCALE GENOMIC DNA]</scope>
    <source>
        <strain evidence="1 2">ATCC 29799</strain>
    </source>
</reference>
<dbReference type="STRING" id="411467.BACCAP_01482"/>
<keyword evidence="2" id="KW-1185">Reference proteome</keyword>
<reference evidence="1 2" key="2">
    <citation type="submission" date="2007-06" db="EMBL/GenBank/DDBJ databases">
        <title>Draft genome sequence of Pseudoflavonifractor capillosus ATCC 29799.</title>
        <authorList>
            <person name="Sudarsanam P."/>
            <person name="Ley R."/>
            <person name="Guruge J."/>
            <person name="Turnbaugh P.J."/>
            <person name="Mahowald M."/>
            <person name="Liep D."/>
            <person name="Gordon J."/>
        </authorList>
    </citation>
    <scope>NUCLEOTIDE SEQUENCE [LARGE SCALE GENOMIC DNA]</scope>
    <source>
        <strain evidence="1 2">ATCC 29799</strain>
    </source>
</reference>
<proteinExistence type="predicted"/>
<protein>
    <submittedName>
        <fullName evidence="1">Uncharacterized protein</fullName>
    </submittedName>
</protein>
<dbReference type="EMBL" id="AAXG02000010">
    <property type="protein sequence ID" value="EDN00716.1"/>
    <property type="molecule type" value="Genomic_DNA"/>
</dbReference>
<dbReference type="Proteomes" id="UP000003639">
    <property type="component" value="Unassembled WGS sequence"/>
</dbReference>
<name>A6NTF3_9FIRM</name>
<accession>A6NTF3</accession>
<sequence length="41" mass="4571">MLWTATTSCCFTVSEAADTIYVDNFTISAGMEEALPQWPLR</sequence>
<evidence type="ECO:0000313" key="2">
    <source>
        <dbReference type="Proteomes" id="UP000003639"/>
    </source>
</evidence>
<comment type="caution">
    <text evidence="1">The sequence shown here is derived from an EMBL/GenBank/DDBJ whole genome shotgun (WGS) entry which is preliminary data.</text>
</comment>
<evidence type="ECO:0000313" key="1">
    <source>
        <dbReference type="EMBL" id="EDN00716.1"/>
    </source>
</evidence>
<dbReference type="AlphaFoldDB" id="A6NTF3"/>
<organism evidence="1 2">
    <name type="scientific">Pseudoflavonifractor capillosus ATCC 29799</name>
    <dbReference type="NCBI Taxonomy" id="411467"/>
    <lineage>
        <taxon>Bacteria</taxon>
        <taxon>Bacillati</taxon>
        <taxon>Bacillota</taxon>
        <taxon>Clostridia</taxon>
        <taxon>Eubacteriales</taxon>
        <taxon>Oscillospiraceae</taxon>
        <taxon>Pseudoflavonifractor</taxon>
    </lineage>
</organism>
<gene>
    <name evidence="1" type="ORF">BACCAP_01482</name>
</gene>